<evidence type="ECO:0000256" key="2">
    <source>
        <dbReference type="ARBA" id="ARBA00022723"/>
    </source>
</evidence>
<evidence type="ECO:0000259" key="4">
    <source>
        <dbReference type="Pfam" id="PF01814"/>
    </source>
</evidence>
<reference evidence="5" key="1">
    <citation type="submission" date="2018-06" db="EMBL/GenBank/DDBJ databases">
        <authorList>
            <person name="Zhirakovskaya E."/>
        </authorList>
    </citation>
    <scope>NUCLEOTIDE SEQUENCE</scope>
</reference>
<dbReference type="AlphaFoldDB" id="A0A3B1BML1"/>
<dbReference type="GO" id="GO:0046872">
    <property type="term" value="F:metal ion binding"/>
    <property type="evidence" value="ECO:0007669"/>
    <property type="project" value="UniProtKB-KW"/>
</dbReference>
<keyword evidence="3" id="KW-0408">Iron</keyword>
<dbReference type="InterPro" id="IPR050669">
    <property type="entry name" value="Hemerythrin"/>
</dbReference>
<evidence type="ECO:0000313" key="5">
    <source>
        <dbReference type="EMBL" id="VAX05907.1"/>
    </source>
</evidence>
<dbReference type="EMBL" id="UOFX01000010">
    <property type="protein sequence ID" value="VAX05907.1"/>
    <property type="molecule type" value="Genomic_DNA"/>
</dbReference>
<dbReference type="CDD" id="cd12107">
    <property type="entry name" value="Hemerythrin"/>
    <property type="match status" value="1"/>
</dbReference>
<name>A0A3B1BML1_9ZZZZ</name>
<dbReference type="Gene3D" id="1.20.120.50">
    <property type="entry name" value="Hemerythrin-like"/>
    <property type="match status" value="1"/>
</dbReference>
<evidence type="ECO:0000256" key="3">
    <source>
        <dbReference type="ARBA" id="ARBA00023004"/>
    </source>
</evidence>
<dbReference type="InterPro" id="IPR035938">
    <property type="entry name" value="Hemerythrin-like_sf"/>
</dbReference>
<organism evidence="5">
    <name type="scientific">hydrothermal vent metagenome</name>
    <dbReference type="NCBI Taxonomy" id="652676"/>
    <lineage>
        <taxon>unclassified sequences</taxon>
        <taxon>metagenomes</taxon>
        <taxon>ecological metagenomes</taxon>
    </lineage>
</organism>
<dbReference type="PANTHER" id="PTHR37164:SF1">
    <property type="entry name" value="BACTERIOHEMERYTHRIN"/>
    <property type="match status" value="1"/>
</dbReference>
<dbReference type="InterPro" id="IPR012312">
    <property type="entry name" value="Hemerythrin-like"/>
</dbReference>
<dbReference type="NCBIfam" id="NF033749">
    <property type="entry name" value="bact_hemeryth"/>
    <property type="match status" value="1"/>
</dbReference>
<feature type="domain" description="Hemerythrin-like" evidence="4">
    <location>
        <begin position="33"/>
        <end position="146"/>
    </location>
</feature>
<comment type="similarity">
    <text evidence="1">Belongs to the hemerythrin family.</text>
</comment>
<dbReference type="PROSITE" id="PS00550">
    <property type="entry name" value="HEMERYTHRINS"/>
    <property type="match status" value="1"/>
</dbReference>
<dbReference type="NCBIfam" id="TIGR02481">
    <property type="entry name" value="hemeryth_dom"/>
    <property type="match status" value="1"/>
</dbReference>
<sequence length="153" mass="17765">MFGGLCMKGLVKETIAMSIIKWDPDMFSVKDPNIDDQHKTWISILNSLYNNLTAKGTAAQSRKILNAMLEYTQMHFATEEKLMLSIDYPKYKEHKVSHDRFIDKLTGLKHDLDAEDDILGIDLQHVLESWLKHWLVDHIINMDKQYSAYLPAK</sequence>
<protein>
    <recommendedName>
        <fullName evidence="4">Hemerythrin-like domain-containing protein</fullName>
    </recommendedName>
</protein>
<accession>A0A3B1BML1</accession>
<gene>
    <name evidence="5" type="ORF">MNBD_GAMMA26-620</name>
</gene>
<dbReference type="Pfam" id="PF01814">
    <property type="entry name" value="Hemerythrin"/>
    <property type="match status" value="1"/>
</dbReference>
<evidence type="ECO:0000256" key="1">
    <source>
        <dbReference type="ARBA" id="ARBA00010587"/>
    </source>
</evidence>
<dbReference type="InterPro" id="IPR012827">
    <property type="entry name" value="Hemerythrin_metal-bd"/>
</dbReference>
<dbReference type="PANTHER" id="PTHR37164">
    <property type="entry name" value="BACTERIOHEMERYTHRIN"/>
    <property type="match status" value="1"/>
</dbReference>
<dbReference type="SUPFAM" id="SSF47188">
    <property type="entry name" value="Hemerythrin-like"/>
    <property type="match status" value="1"/>
</dbReference>
<keyword evidence="2" id="KW-0479">Metal-binding</keyword>
<proteinExistence type="inferred from homology"/>
<dbReference type="InterPro" id="IPR016131">
    <property type="entry name" value="Haemerythrin_Fe_BS"/>
</dbReference>